<keyword evidence="1" id="KW-0496">Mitochondrion</keyword>
<dbReference type="EMBL" id="JAVRRG010000202">
    <property type="protein sequence ID" value="KAK5077741.1"/>
    <property type="molecule type" value="Genomic_DNA"/>
</dbReference>
<dbReference type="InterPro" id="IPR023214">
    <property type="entry name" value="HAD_sf"/>
</dbReference>
<dbReference type="PROSITE" id="PS50969">
    <property type="entry name" value="FCP1"/>
    <property type="match status" value="1"/>
</dbReference>
<feature type="region of interest" description="Disordered" evidence="2">
    <location>
        <begin position="188"/>
        <end position="217"/>
    </location>
</feature>
<keyword evidence="1" id="KW-0653">Protein transport</keyword>
<feature type="region of interest" description="Disordered" evidence="2">
    <location>
        <begin position="442"/>
        <end position="509"/>
    </location>
</feature>
<dbReference type="Gene3D" id="3.40.50.1000">
    <property type="entry name" value="HAD superfamily/HAD-like"/>
    <property type="match status" value="1"/>
</dbReference>
<comment type="similarity">
    <text evidence="1">Belongs to the TIM50 family.</text>
</comment>
<comment type="function">
    <text evidence="1">Essential component of the TIM23 complex, a complex that mediates the translocation of transit peptide-containing proteins across the mitochondrial inner membrane.</text>
</comment>
<evidence type="ECO:0000256" key="1">
    <source>
        <dbReference type="RuleBase" id="RU365079"/>
    </source>
</evidence>
<dbReference type="PANTHER" id="PTHR12210">
    <property type="entry name" value="DULLARD PROTEIN PHOSPHATASE"/>
    <property type="match status" value="1"/>
</dbReference>
<evidence type="ECO:0000313" key="5">
    <source>
        <dbReference type="Proteomes" id="UP001345013"/>
    </source>
</evidence>
<feature type="compositionally biased region" description="Polar residues" evidence="2">
    <location>
        <begin position="1"/>
        <end position="20"/>
    </location>
</feature>
<evidence type="ECO:0000256" key="2">
    <source>
        <dbReference type="SAM" id="MobiDB-lite"/>
    </source>
</evidence>
<dbReference type="InterPro" id="IPR050365">
    <property type="entry name" value="TIM50"/>
</dbReference>
<gene>
    <name evidence="4" type="ORF">LTR24_009372</name>
</gene>
<accession>A0ABR0JX88</accession>
<dbReference type="InterPro" id="IPR036412">
    <property type="entry name" value="HAD-like_sf"/>
</dbReference>
<dbReference type="Proteomes" id="UP001345013">
    <property type="component" value="Unassembled WGS sequence"/>
</dbReference>
<evidence type="ECO:0000259" key="3">
    <source>
        <dbReference type="PROSITE" id="PS50969"/>
    </source>
</evidence>
<organism evidence="4 5">
    <name type="scientific">Lithohypha guttulata</name>
    <dbReference type="NCBI Taxonomy" id="1690604"/>
    <lineage>
        <taxon>Eukaryota</taxon>
        <taxon>Fungi</taxon>
        <taxon>Dikarya</taxon>
        <taxon>Ascomycota</taxon>
        <taxon>Pezizomycotina</taxon>
        <taxon>Eurotiomycetes</taxon>
        <taxon>Chaetothyriomycetidae</taxon>
        <taxon>Chaetothyriales</taxon>
        <taxon>Trichomeriaceae</taxon>
        <taxon>Lithohypha</taxon>
    </lineage>
</organism>
<comment type="subcellular location">
    <subcellularLocation>
        <location evidence="1">Mitochondrion inner membrane</location>
        <topology evidence="1">Single-pass membrane protein</topology>
    </subcellularLocation>
</comment>
<feature type="region of interest" description="Disordered" evidence="2">
    <location>
        <begin position="1"/>
        <end position="24"/>
    </location>
</feature>
<proteinExistence type="inferred from homology"/>
<feature type="domain" description="FCP1 homology" evidence="3">
    <location>
        <begin position="222"/>
        <end position="396"/>
    </location>
</feature>
<comment type="subunit">
    <text evidence="1">Component of the TIM23 complex.</text>
</comment>
<dbReference type="Pfam" id="PF03031">
    <property type="entry name" value="NIF"/>
    <property type="match status" value="1"/>
</dbReference>
<keyword evidence="1" id="KW-0809">Transit peptide</keyword>
<keyword evidence="1" id="KW-0813">Transport</keyword>
<keyword evidence="1" id="KW-0811">Translocation</keyword>
<reference evidence="4 5" key="1">
    <citation type="submission" date="2023-08" db="EMBL/GenBank/DDBJ databases">
        <title>Black Yeasts Isolated from many extreme environments.</title>
        <authorList>
            <person name="Coleine C."/>
            <person name="Stajich J.E."/>
            <person name="Selbmann L."/>
        </authorList>
    </citation>
    <scope>NUCLEOTIDE SEQUENCE [LARGE SCALE GENOMIC DNA]</scope>
    <source>
        <strain evidence="4 5">CCFEE 5885</strain>
    </source>
</reference>
<keyword evidence="5" id="KW-1185">Reference proteome</keyword>
<dbReference type="InterPro" id="IPR004274">
    <property type="entry name" value="FCP1_dom"/>
</dbReference>
<comment type="caution">
    <text evidence="4">The sequence shown here is derived from an EMBL/GenBank/DDBJ whole genome shotgun (WGS) entry which is preliminary data.</text>
</comment>
<evidence type="ECO:0000313" key="4">
    <source>
        <dbReference type="EMBL" id="KAK5077741.1"/>
    </source>
</evidence>
<name>A0ABR0JX88_9EURO</name>
<sequence>MDRTNAQYGRSDLQYSTQTPPWRAAQLPHRGISGRGEYYGSNNSLADVDIYALVDSWRSYKTDATNLQSQIGSTLNATAQPFEPPPKAQQYYTPYEPLRVSNGCKESNVVEANHVSKNKRKKNKRQAGIDPLISAAPPAQAARPVEPSAAFASRYPVRSNRGLLADQPIPSIEVPIPVNTPATRIVYKQSGYDRRSRTKSPQAPETTAAYRSEAQKEPVKLSEPRRLLVVLDLNGTLLYRSRPASSRQVHMRLGVTPLLDYLFNNHVVMVYTSAMPDSATHMVNQFLHPKYRNQLAAIWARDKLDLTKEQFTSKVQVYKKLDKVWKDEAIQKTAGTGNRWDQSNTVLVDDSKQKAVAQPHNLVQVTEYTAKDDPAKAQDKGKRDQHHRIQQYIMQQLEMKFEVLKHQEDVSRLIRKWQAGEIAVPRLLGQEIVVEETVDQKAVKEEGESTEATKQAQPRPHLLTPDSIGEVGTRDGDSIGRPQQISDDEDEESGAPLSPARSTISPIDEEVFRELLEGTGK</sequence>
<dbReference type="SUPFAM" id="SSF56784">
    <property type="entry name" value="HAD-like"/>
    <property type="match status" value="1"/>
</dbReference>
<protein>
    <recommendedName>
        <fullName evidence="1">Mitochondrial import inner membrane translocase subunit TIM50</fullName>
    </recommendedName>
</protein>
<dbReference type="SMART" id="SM00577">
    <property type="entry name" value="CPDc"/>
    <property type="match status" value="1"/>
</dbReference>